<dbReference type="Proteomes" id="UP001162501">
    <property type="component" value="Chromosome 33"/>
</dbReference>
<accession>A0AC59ZQK6</accession>
<proteinExistence type="predicted"/>
<sequence length="109" mass="11959">MGFSRQEYWSGLPCPLPGDLPAPGIEPTFPAAPELQVASLSLSHRGSPLPTTNKYILMKVSPESVYAINISITSKNFLLPSLYSFFIMIGTFNIRSTLLANFKCTIQCC</sequence>
<dbReference type="EMBL" id="OX596117">
    <property type="protein sequence ID" value="CAN0486661.1"/>
    <property type="molecule type" value="Genomic_DNA"/>
</dbReference>
<protein>
    <submittedName>
        <fullName evidence="1">Uncharacterized protein</fullName>
    </submittedName>
</protein>
<gene>
    <name evidence="1" type="ORF">MRATA1EN22A_LOCUS21322</name>
</gene>
<evidence type="ECO:0000313" key="1">
    <source>
        <dbReference type="EMBL" id="CAN0486661.1"/>
    </source>
</evidence>
<organism evidence="1 2">
    <name type="scientific">Rangifer tarandus platyrhynchus</name>
    <name type="common">Svalbard reindeer</name>
    <dbReference type="NCBI Taxonomy" id="3082113"/>
    <lineage>
        <taxon>Eukaryota</taxon>
        <taxon>Metazoa</taxon>
        <taxon>Chordata</taxon>
        <taxon>Craniata</taxon>
        <taxon>Vertebrata</taxon>
        <taxon>Euteleostomi</taxon>
        <taxon>Mammalia</taxon>
        <taxon>Eutheria</taxon>
        <taxon>Laurasiatheria</taxon>
        <taxon>Artiodactyla</taxon>
        <taxon>Ruminantia</taxon>
        <taxon>Pecora</taxon>
        <taxon>Cervidae</taxon>
        <taxon>Odocoileinae</taxon>
        <taxon>Rangifer</taxon>
    </lineage>
</organism>
<reference evidence="1" key="2">
    <citation type="submission" date="2025-03" db="EMBL/GenBank/DDBJ databases">
        <authorList>
            <consortium name="ELIXIR-Norway"/>
            <consortium name="Elixir Norway"/>
        </authorList>
    </citation>
    <scope>NUCLEOTIDE SEQUENCE</scope>
</reference>
<evidence type="ECO:0000313" key="2">
    <source>
        <dbReference type="Proteomes" id="UP001162501"/>
    </source>
</evidence>
<reference evidence="1" key="1">
    <citation type="submission" date="2023-05" db="EMBL/GenBank/DDBJ databases">
        <authorList>
            <consortium name="ELIXIR-Norway"/>
        </authorList>
    </citation>
    <scope>NUCLEOTIDE SEQUENCE</scope>
</reference>
<name>A0AC59ZQK6_RANTA</name>